<comment type="similarity">
    <text evidence="1">Belongs to the TonB-dependent receptor family.</text>
</comment>
<dbReference type="PANTHER" id="PTHR34978">
    <property type="entry name" value="POSSIBLE SENSOR-TRANSDUCER PROTEIN BLAR"/>
    <property type="match status" value="1"/>
</dbReference>
<evidence type="ECO:0000313" key="5">
    <source>
        <dbReference type="EMBL" id="MCJ8210468.1"/>
    </source>
</evidence>
<dbReference type="AlphaFoldDB" id="A0A9X2BDM1"/>
<keyword evidence="1" id="KW-0813">Transport</keyword>
<dbReference type="PANTHER" id="PTHR34978:SF3">
    <property type="entry name" value="SLR0241 PROTEIN"/>
    <property type="match status" value="1"/>
</dbReference>
<dbReference type="InterPro" id="IPR052173">
    <property type="entry name" value="Beta-lactam_resp_regulator"/>
</dbReference>
<feature type="transmembrane region" description="Helical" evidence="2">
    <location>
        <begin position="249"/>
        <end position="270"/>
    </location>
</feature>
<evidence type="ECO:0000259" key="3">
    <source>
        <dbReference type="Pfam" id="PF05569"/>
    </source>
</evidence>
<dbReference type="InterPro" id="IPR012910">
    <property type="entry name" value="Plug_dom"/>
</dbReference>
<organism evidence="5 6">
    <name type="scientific">Mucilaginibacter straminoryzae</name>
    <dbReference type="NCBI Taxonomy" id="2932774"/>
    <lineage>
        <taxon>Bacteria</taxon>
        <taxon>Pseudomonadati</taxon>
        <taxon>Bacteroidota</taxon>
        <taxon>Sphingobacteriia</taxon>
        <taxon>Sphingobacteriales</taxon>
        <taxon>Sphingobacteriaceae</taxon>
        <taxon>Mucilaginibacter</taxon>
    </lineage>
</organism>
<keyword evidence="2" id="KW-1133">Transmembrane helix</keyword>
<keyword evidence="5" id="KW-0675">Receptor</keyword>
<dbReference type="RefSeq" id="WP_245130307.1">
    <property type="nucleotide sequence ID" value="NZ_JALJEJ010000005.1"/>
</dbReference>
<protein>
    <submittedName>
        <fullName evidence="5">TonB-dependent receptor plug domain-containing protein</fullName>
    </submittedName>
</protein>
<keyword evidence="1 2" id="KW-0472">Membrane</keyword>
<dbReference type="InterPro" id="IPR037066">
    <property type="entry name" value="Plug_dom_sf"/>
</dbReference>
<reference evidence="5" key="1">
    <citation type="submission" date="2022-04" db="EMBL/GenBank/DDBJ databases">
        <title>Mucilaginibacter sp. RS28 isolated from freshwater.</title>
        <authorList>
            <person name="Ko S.-R."/>
        </authorList>
    </citation>
    <scope>NUCLEOTIDE SEQUENCE</scope>
    <source>
        <strain evidence="5">RS28</strain>
    </source>
</reference>
<dbReference type="PROSITE" id="PS52016">
    <property type="entry name" value="TONB_DEPENDENT_REC_3"/>
    <property type="match status" value="1"/>
</dbReference>
<dbReference type="Pfam" id="PF05569">
    <property type="entry name" value="Peptidase_M56"/>
    <property type="match status" value="1"/>
</dbReference>
<dbReference type="Gene3D" id="3.30.1150.10">
    <property type="match status" value="1"/>
</dbReference>
<dbReference type="Proteomes" id="UP001139450">
    <property type="component" value="Unassembled WGS sequence"/>
</dbReference>
<evidence type="ECO:0000313" key="6">
    <source>
        <dbReference type="Proteomes" id="UP001139450"/>
    </source>
</evidence>
<feature type="transmembrane region" description="Helical" evidence="2">
    <location>
        <begin position="87"/>
        <end position="110"/>
    </location>
</feature>
<feature type="transmembrane region" description="Helical" evidence="2">
    <location>
        <begin position="6"/>
        <end position="24"/>
    </location>
</feature>
<comment type="subcellular location">
    <subcellularLocation>
        <location evidence="1">Cell outer membrane</location>
        <topology evidence="1">Multi-pass membrane protein</topology>
    </subcellularLocation>
</comment>
<keyword evidence="1 2" id="KW-0812">Transmembrane</keyword>
<dbReference type="InterPro" id="IPR039426">
    <property type="entry name" value="TonB-dep_rcpt-like"/>
</dbReference>
<feature type="domain" description="TonB-dependent receptor plug" evidence="4">
    <location>
        <begin position="502"/>
        <end position="552"/>
    </location>
</feature>
<keyword evidence="6" id="KW-1185">Reference proteome</keyword>
<proteinExistence type="inferred from homology"/>
<comment type="caution">
    <text evidence="5">The sequence shown here is derived from an EMBL/GenBank/DDBJ whole genome shotgun (WGS) entry which is preliminary data.</text>
</comment>
<accession>A0A9X2BDM1</accession>
<sequence length="568" mass="63791">MTWWQYLILANIYLLLFCGFYKLLLRRETFFYLNRLYLVSTAILSFLLPLIQADWARQLFITQKINHTIYQLDPMMIYQQQQDDDRFTVGSILGIVYLVGMVLLALRFIIQLLILRKRLQSELPDDAYSFFGTIKLSDKIIGRNIILEHELVHARQWHSADIILVEAIMIVNWFNPAVYWYRSTIKHIHEFIADRNAINNGTPRHEYALLLLSETFKTPPHQLSNPFFNHSLLKQRIQMLQRNKSHKVALLKYGLSAPLFALMLILSSAATNTQQAIQTMSSNARLILQIPANPSIIKALQSPLKLDAGIAKNTTTAQPAARRPALSPAHYTVAITQADTSAAFNPVTHQPEYPGGVKAFAAFIGRNIKQTLQVSDGKPIIMKFMVEKDGTLSEIEGLRGSPEAIREATRVLSLSPKWEPGEQDGYTARMQMVVPMRFKLPSENMLMTTHATGDTSGRIKVISISSNASGQATFTRTDTTKSSGNVLIYRLPAGPRTPGNDLSKKQPLYIVDGVASDISALKHFKPDQIERINILKGEQAVSAYGANAQNGVIEITTKPMRFNAANAQ</sequence>
<evidence type="ECO:0000259" key="4">
    <source>
        <dbReference type="Pfam" id="PF07715"/>
    </source>
</evidence>
<dbReference type="SUPFAM" id="SSF74653">
    <property type="entry name" value="TolA/TonB C-terminal domain"/>
    <property type="match status" value="1"/>
</dbReference>
<evidence type="ECO:0000256" key="1">
    <source>
        <dbReference type="PROSITE-ProRule" id="PRU01360"/>
    </source>
</evidence>
<dbReference type="Gene3D" id="2.170.130.10">
    <property type="entry name" value="TonB-dependent receptor, plug domain"/>
    <property type="match status" value="1"/>
</dbReference>
<gene>
    <name evidence="5" type="ORF">MUY27_12190</name>
</gene>
<dbReference type="GO" id="GO:0009279">
    <property type="term" value="C:cell outer membrane"/>
    <property type="evidence" value="ECO:0007669"/>
    <property type="project" value="UniProtKB-SubCell"/>
</dbReference>
<keyword evidence="1" id="KW-0998">Cell outer membrane</keyword>
<feature type="transmembrane region" description="Helical" evidence="2">
    <location>
        <begin position="36"/>
        <end position="53"/>
    </location>
</feature>
<feature type="domain" description="Peptidase M56" evidence="3">
    <location>
        <begin position="143"/>
        <end position="240"/>
    </location>
</feature>
<name>A0A9X2BDM1_9SPHI</name>
<dbReference type="SUPFAM" id="SSF56935">
    <property type="entry name" value="Porins"/>
    <property type="match status" value="1"/>
</dbReference>
<dbReference type="Pfam" id="PF07715">
    <property type="entry name" value="Plug"/>
    <property type="match status" value="1"/>
</dbReference>
<keyword evidence="1" id="KW-1134">Transmembrane beta strand</keyword>
<dbReference type="CDD" id="cd07341">
    <property type="entry name" value="M56_BlaR1_MecR1_like"/>
    <property type="match status" value="1"/>
</dbReference>
<dbReference type="InterPro" id="IPR008756">
    <property type="entry name" value="Peptidase_M56"/>
</dbReference>
<evidence type="ECO:0000256" key="2">
    <source>
        <dbReference type="SAM" id="Phobius"/>
    </source>
</evidence>
<dbReference type="EMBL" id="JALJEJ010000005">
    <property type="protein sequence ID" value="MCJ8210468.1"/>
    <property type="molecule type" value="Genomic_DNA"/>
</dbReference>